<reference evidence="2 3" key="1">
    <citation type="journal article" date="2013" name="PLoS Genet.">
        <title>Genomic mechanisms accounting for the adaptation to parasitism in nematode-trapping fungi.</title>
        <authorList>
            <person name="Meerupati T."/>
            <person name="Andersson K.M."/>
            <person name="Friman E."/>
            <person name="Kumar D."/>
            <person name="Tunlid A."/>
            <person name="Ahren D."/>
        </authorList>
    </citation>
    <scope>NUCLEOTIDE SEQUENCE [LARGE SCALE GENOMIC DNA]</scope>
    <source>
        <strain evidence="2 3">CBS 200.50</strain>
    </source>
</reference>
<dbReference type="InterPro" id="IPR011333">
    <property type="entry name" value="SKP1/BTB/POZ_sf"/>
</dbReference>
<dbReference type="SUPFAM" id="SSF54695">
    <property type="entry name" value="POZ domain"/>
    <property type="match status" value="1"/>
</dbReference>
<dbReference type="EMBL" id="AQGS01000576">
    <property type="protein sequence ID" value="EPS38107.1"/>
    <property type="molecule type" value="Genomic_DNA"/>
</dbReference>
<reference evidence="3" key="2">
    <citation type="submission" date="2013-04" db="EMBL/GenBank/DDBJ databases">
        <title>Genomic mechanisms accounting for the adaptation to parasitism in nematode-trapping fungi.</title>
        <authorList>
            <person name="Ahren D.G."/>
        </authorList>
    </citation>
    <scope>NUCLEOTIDE SEQUENCE [LARGE SCALE GENOMIC DNA]</scope>
    <source>
        <strain evidence="3">CBS 200.50</strain>
    </source>
</reference>
<gene>
    <name evidence="2" type="ORF">H072_8133</name>
</gene>
<dbReference type="PANTHER" id="PTHR47843:SF2">
    <property type="entry name" value="BTB DOMAIN-CONTAINING PROTEIN"/>
    <property type="match status" value="1"/>
</dbReference>
<evidence type="ECO:0000259" key="1">
    <source>
        <dbReference type="PROSITE" id="PS50097"/>
    </source>
</evidence>
<organism evidence="2 3">
    <name type="scientific">Dactylellina haptotyla (strain CBS 200.50)</name>
    <name type="common">Nematode-trapping fungus</name>
    <name type="synonym">Monacrosporium haptotylum</name>
    <dbReference type="NCBI Taxonomy" id="1284197"/>
    <lineage>
        <taxon>Eukaryota</taxon>
        <taxon>Fungi</taxon>
        <taxon>Dikarya</taxon>
        <taxon>Ascomycota</taxon>
        <taxon>Pezizomycotina</taxon>
        <taxon>Orbiliomycetes</taxon>
        <taxon>Orbiliales</taxon>
        <taxon>Orbiliaceae</taxon>
        <taxon>Dactylellina</taxon>
    </lineage>
</organism>
<dbReference type="Proteomes" id="UP000015100">
    <property type="component" value="Unassembled WGS sequence"/>
</dbReference>
<dbReference type="OMA" id="CESEIFT"/>
<proteinExistence type="predicted"/>
<feature type="domain" description="BTB" evidence="1">
    <location>
        <begin position="7"/>
        <end position="77"/>
    </location>
</feature>
<dbReference type="InterPro" id="IPR000210">
    <property type="entry name" value="BTB/POZ_dom"/>
</dbReference>
<accession>S8BS92</accession>
<dbReference type="HOGENOM" id="CLU_069837_0_0_1"/>
<dbReference type="OrthoDB" id="6359816at2759"/>
<dbReference type="CDD" id="cd18186">
    <property type="entry name" value="BTB_POZ_ZBTB_KLHL-like"/>
    <property type="match status" value="1"/>
</dbReference>
<evidence type="ECO:0000313" key="3">
    <source>
        <dbReference type="Proteomes" id="UP000015100"/>
    </source>
</evidence>
<comment type="caution">
    <text evidence="2">The sequence shown here is derived from an EMBL/GenBank/DDBJ whole genome shotgun (WGS) entry which is preliminary data.</text>
</comment>
<protein>
    <recommendedName>
        <fullName evidence="1">BTB domain-containing protein</fullName>
    </recommendedName>
</protein>
<dbReference type="PROSITE" id="PS50097">
    <property type="entry name" value="BTB"/>
    <property type="match status" value="1"/>
</dbReference>
<dbReference type="AlphaFoldDB" id="S8BS92"/>
<name>S8BS92_DACHA</name>
<dbReference type="STRING" id="1284197.S8BS92"/>
<dbReference type="Gene3D" id="3.30.710.10">
    <property type="entry name" value="Potassium Channel Kv1.1, Chain A"/>
    <property type="match status" value="1"/>
</dbReference>
<keyword evidence="3" id="KW-1185">Reference proteome</keyword>
<evidence type="ECO:0000313" key="2">
    <source>
        <dbReference type="EMBL" id="EPS38107.1"/>
    </source>
</evidence>
<dbReference type="PANTHER" id="PTHR47843">
    <property type="entry name" value="BTB DOMAIN-CONTAINING PROTEIN-RELATED"/>
    <property type="match status" value="1"/>
</dbReference>
<sequence>MGFCESEIFTIEIGEENKYFVHKDAISCASAVLKKEVESKMKEGETKVIKLKDSADDWLAFGLFLQFSYFGGYGYDENEKENALTVHASVYVFSEKVEALELKKMALKKATNLCANAGAPDLDEPAMGMVKVLQFALPEAVRIIYQHTYDKNTGKLPSVFIEASTSGVLTTQAVTIARDGFRILLAKFAGTYINSLRKNESFMAVLEEFPAFSADVLLFTGTGSKLNTDGEGNLKV</sequence>